<keyword evidence="15" id="KW-1185">Reference proteome</keyword>
<keyword evidence="3" id="KW-0863">Zinc-finger</keyword>
<comment type="subcellular location">
    <subcellularLocation>
        <location evidence="1 10">Nucleus</location>
    </subcellularLocation>
</comment>
<evidence type="ECO:0000256" key="4">
    <source>
        <dbReference type="ARBA" id="ARBA00022833"/>
    </source>
</evidence>
<dbReference type="InterPro" id="IPR006455">
    <property type="entry name" value="Homeodomain_ZF_HD"/>
</dbReference>
<dbReference type="Gene3D" id="1.10.10.60">
    <property type="entry name" value="Homeodomain-like"/>
    <property type="match status" value="1"/>
</dbReference>
<evidence type="ECO:0000256" key="1">
    <source>
        <dbReference type="ARBA" id="ARBA00004123"/>
    </source>
</evidence>
<feature type="domain" description="Homeobox" evidence="12">
    <location>
        <begin position="160"/>
        <end position="221"/>
    </location>
</feature>
<dbReference type="InterPro" id="IPR001356">
    <property type="entry name" value="HD"/>
</dbReference>
<evidence type="ECO:0000256" key="3">
    <source>
        <dbReference type="ARBA" id="ARBA00022771"/>
    </source>
</evidence>
<keyword evidence="4" id="KW-0862">Zinc</keyword>
<dbReference type="PROSITE" id="PS50071">
    <property type="entry name" value="HOMEOBOX_2"/>
    <property type="match status" value="1"/>
</dbReference>
<keyword evidence="7 10" id="KW-0371">Homeobox</keyword>
<dbReference type="PANTHER" id="PTHR31948:SF154">
    <property type="entry name" value="ZINC-FINGER HOMEODOMAIN PROTEIN 13"/>
    <property type="match status" value="1"/>
</dbReference>
<dbReference type="NCBIfam" id="TIGR01566">
    <property type="entry name" value="ZF_HD_prot_N"/>
    <property type="match status" value="1"/>
</dbReference>
<evidence type="ECO:0000256" key="9">
    <source>
        <dbReference type="ARBA" id="ARBA00023242"/>
    </source>
</evidence>
<dbReference type="AlphaFoldDB" id="A0AAU9T4A3"/>
<keyword evidence="8" id="KW-0804">Transcription</keyword>
<evidence type="ECO:0000259" key="13">
    <source>
        <dbReference type="PROSITE" id="PS51523"/>
    </source>
</evidence>
<proteinExistence type="predicted"/>
<evidence type="ECO:0000256" key="6">
    <source>
        <dbReference type="ARBA" id="ARBA00023125"/>
    </source>
</evidence>
<keyword evidence="5" id="KW-0805">Transcription regulation</keyword>
<accession>A0AAU9T4A3</accession>
<dbReference type="Proteomes" id="UP000836841">
    <property type="component" value="Chromosome 7"/>
</dbReference>
<keyword evidence="9 10" id="KW-0539">Nucleus</keyword>
<dbReference type="NCBIfam" id="TIGR01565">
    <property type="entry name" value="homeo_ZF_HD"/>
    <property type="match status" value="1"/>
</dbReference>
<feature type="domain" description="ZF-HD dimerization-type" evidence="13">
    <location>
        <begin position="60"/>
        <end position="107"/>
    </location>
</feature>
<evidence type="ECO:0000313" key="15">
    <source>
        <dbReference type="Proteomes" id="UP000836841"/>
    </source>
</evidence>
<dbReference type="EMBL" id="OU466863">
    <property type="protein sequence ID" value="CAH2077749.1"/>
    <property type="molecule type" value="Genomic_DNA"/>
</dbReference>
<evidence type="ECO:0000256" key="8">
    <source>
        <dbReference type="ARBA" id="ARBA00023163"/>
    </source>
</evidence>
<dbReference type="PROSITE" id="PS51523">
    <property type="entry name" value="ZF_HD_DIMER"/>
    <property type="match status" value="1"/>
</dbReference>
<dbReference type="GO" id="GO:0008270">
    <property type="term" value="F:zinc ion binding"/>
    <property type="evidence" value="ECO:0007669"/>
    <property type="project" value="UniProtKB-KW"/>
</dbReference>
<evidence type="ECO:0000256" key="2">
    <source>
        <dbReference type="ARBA" id="ARBA00022723"/>
    </source>
</evidence>
<dbReference type="GO" id="GO:0005634">
    <property type="term" value="C:nucleus"/>
    <property type="evidence" value="ECO:0007669"/>
    <property type="project" value="UniProtKB-SubCell"/>
</dbReference>
<dbReference type="InterPro" id="IPR009057">
    <property type="entry name" value="Homeodomain-like_sf"/>
</dbReference>
<keyword evidence="6 10" id="KW-0238">DNA-binding</keyword>
<dbReference type="GO" id="GO:0003700">
    <property type="term" value="F:DNA-binding transcription factor activity"/>
    <property type="evidence" value="ECO:0007669"/>
    <property type="project" value="TreeGrafter"/>
</dbReference>
<protein>
    <recommendedName>
        <fullName evidence="16">ZF-HD dimerization-type domain-containing protein</fullName>
    </recommendedName>
</protein>
<evidence type="ECO:0000256" key="5">
    <source>
        <dbReference type="ARBA" id="ARBA00023015"/>
    </source>
</evidence>
<evidence type="ECO:0000259" key="12">
    <source>
        <dbReference type="PROSITE" id="PS50071"/>
    </source>
</evidence>
<evidence type="ECO:0008006" key="16">
    <source>
        <dbReference type="Google" id="ProtNLM"/>
    </source>
</evidence>
<organism evidence="14 15">
    <name type="scientific">Thlaspi arvense</name>
    <name type="common">Field penny-cress</name>
    <dbReference type="NCBI Taxonomy" id="13288"/>
    <lineage>
        <taxon>Eukaryota</taxon>
        <taxon>Viridiplantae</taxon>
        <taxon>Streptophyta</taxon>
        <taxon>Embryophyta</taxon>
        <taxon>Tracheophyta</taxon>
        <taxon>Spermatophyta</taxon>
        <taxon>Magnoliopsida</taxon>
        <taxon>eudicotyledons</taxon>
        <taxon>Gunneridae</taxon>
        <taxon>Pentapetalae</taxon>
        <taxon>rosids</taxon>
        <taxon>malvids</taxon>
        <taxon>Brassicales</taxon>
        <taxon>Brassicaceae</taxon>
        <taxon>Thlaspideae</taxon>
        <taxon>Thlaspi</taxon>
    </lineage>
</organism>
<dbReference type="InterPro" id="IPR006456">
    <property type="entry name" value="ZF_HD_homeobox_Cys/His_dimer"/>
</dbReference>
<evidence type="ECO:0000256" key="11">
    <source>
        <dbReference type="SAM" id="MobiDB-lite"/>
    </source>
</evidence>
<evidence type="ECO:0000313" key="14">
    <source>
        <dbReference type="EMBL" id="CAH2077749.1"/>
    </source>
</evidence>
<keyword evidence="2" id="KW-0479">Metal-binding</keyword>
<gene>
    <name evidence="14" type="ORF">TAV2_LOCUS25739</name>
</gene>
<feature type="compositionally biased region" description="Basic residues" evidence="11">
    <location>
        <begin position="31"/>
        <end position="44"/>
    </location>
</feature>
<dbReference type="SUPFAM" id="SSF46689">
    <property type="entry name" value="Homeodomain-like"/>
    <property type="match status" value="1"/>
</dbReference>
<reference evidence="14 15" key="1">
    <citation type="submission" date="2022-03" db="EMBL/GenBank/DDBJ databases">
        <authorList>
            <person name="Nunn A."/>
            <person name="Chopra R."/>
            <person name="Nunn A."/>
            <person name="Contreras Garrido A."/>
        </authorList>
    </citation>
    <scope>NUCLEOTIDE SEQUENCE [LARGE SCALE GENOMIC DNA]</scope>
</reference>
<evidence type="ECO:0000256" key="7">
    <source>
        <dbReference type="ARBA" id="ARBA00023155"/>
    </source>
</evidence>
<dbReference type="GO" id="GO:0000976">
    <property type="term" value="F:transcription cis-regulatory region binding"/>
    <property type="evidence" value="ECO:0007669"/>
    <property type="project" value="TreeGrafter"/>
</dbReference>
<name>A0AAU9T4A3_THLAR</name>
<dbReference type="GO" id="GO:0050793">
    <property type="term" value="P:regulation of developmental process"/>
    <property type="evidence" value="ECO:0007669"/>
    <property type="project" value="TreeGrafter"/>
</dbReference>
<dbReference type="PANTHER" id="PTHR31948">
    <property type="entry name" value="ZINC-FINGER HOMEODOMAIN PROTEIN 2"/>
    <property type="match status" value="1"/>
</dbReference>
<evidence type="ECO:0000256" key="10">
    <source>
        <dbReference type="PROSITE-ProRule" id="PRU00108"/>
    </source>
</evidence>
<sequence length="221" mass="25665">MDEMKSKKQEQCSRRKKATAICRKTGEHVHYPPKRRTKSTRPRHAPSQVHGSIFTRVIRYGECRKNQASRVGATAYDGCGEFVSATTEEGSMNCAACGCHRSFHREESFYDRVLEVLKISPSRFRQIFCCPYGNCRKGNEKKRVVDRLGGGDLAEKEAGRVKKRLKTKYTAEQTEKMRKYAEKLRWKVSPESREEVDEFCMGIGVNRRKFMVWMNNHKEKN</sequence>
<feature type="region of interest" description="Disordered" evidence="11">
    <location>
        <begin position="23"/>
        <end position="48"/>
    </location>
</feature>
<dbReference type="Pfam" id="PF04770">
    <property type="entry name" value="ZF-HD_dimer"/>
    <property type="match status" value="1"/>
</dbReference>